<accession>A0ABY5WA95</accession>
<gene>
    <name evidence="1" type="ORF">Dfulv_23230</name>
</gene>
<reference evidence="1" key="1">
    <citation type="submission" date="2021-04" db="EMBL/GenBank/DDBJ databases">
        <authorList>
            <person name="Hartkoorn R.C."/>
            <person name="Beaudoing E."/>
            <person name="Hot D."/>
        </authorList>
    </citation>
    <scope>NUCLEOTIDE SEQUENCE</scope>
    <source>
        <strain evidence="1">NRRL B-16292</strain>
    </source>
</reference>
<proteinExistence type="predicted"/>
<evidence type="ECO:0000313" key="2">
    <source>
        <dbReference type="Proteomes" id="UP001059617"/>
    </source>
</evidence>
<reference evidence="1" key="2">
    <citation type="submission" date="2022-09" db="EMBL/GenBank/DDBJ databases">
        <title>Biosynthetic gene clusters of Dactylosporangioum fulvum.</title>
        <authorList>
            <person name="Caradec T."/>
        </authorList>
    </citation>
    <scope>NUCLEOTIDE SEQUENCE</scope>
    <source>
        <strain evidence="1">NRRL B-16292</strain>
    </source>
</reference>
<keyword evidence="2" id="KW-1185">Reference proteome</keyword>
<sequence length="263" mass="28910">MAEGFVYVRDDRPGPMAGARVGARVRTPSWDPPWIVVDHELDGVIVARWPGRLFRVAVVPPDSDEERLALARVERNRRTDVPYSRVFTVDVLAELPPGPLFGPHGDAVVEILEHARRLTEPAARELAAARHPDADRAYTRVWQRWLDTRPGGTRYRSHDHSRVLSIPGAGRPGSPVGNGLTVLWTCVTDSARRCAGAAAFAVDEESDEEYDEVLQDPWSTAGAALLDAAMARGAPDLVGPADAAVLTAAWQVVRRRPGRILRW</sequence>
<dbReference type="RefSeq" id="WP_259866729.1">
    <property type="nucleotide sequence ID" value="NZ_BAAAST010000167.1"/>
</dbReference>
<organism evidence="1 2">
    <name type="scientific">Dactylosporangium fulvum</name>
    <dbReference type="NCBI Taxonomy" id="53359"/>
    <lineage>
        <taxon>Bacteria</taxon>
        <taxon>Bacillati</taxon>
        <taxon>Actinomycetota</taxon>
        <taxon>Actinomycetes</taxon>
        <taxon>Micromonosporales</taxon>
        <taxon>Micromonosporaceae</taxon>
        <taxon>Dactylosporangium</taxon>
    </lineage>
</organism>
<evidence type="ECO:0000313" key="1">
    <source>
        <dbReference type="EMBL" id="UWP86993.1"/>
    </source>
</evidence>
<protein>
    <submittedName>
        <fullName evidence="1">Uncharacterized protein</fullName>
    </submittedName>
</protein>
<name>A0ABY5WA95_9ACTN</name>
<dbReference type="Proteomes" id="UP001059617">
    <property type="component" value="Chromosome"/>
</dbReference>
<dbReference type="EMBL" id="CP073720">
    <property type="protein sequence ID" value="UWP86993.1"/>
    <property type="molecule type" value="Genomic_DNA"/>
</dbReference>